<keyword evidence="2" id="KW-1185">Reference proteome</keyword>
<protein>
    <submittedName>
        <fullName evidence="1">Uncharacterized protein</fullName>
    </submittedName>
</protein>
<evidence type="ECO:0000313" key="2">
    <source>
        <dbReference type="Proteomes" id="UP000434907"/>
    </source>
</evidence>
<gene>
    <name evidence="1" type="ORF">Arno18_14</name>
</gene>
<reference evidence="1 2" key="1">
    <citation type="submission" date="2018-12" db="EMBL/GenBank/DDBJ databases">
        <authorList>
            <person name="Shneider M.M."/>
            <person name="Kabilov M.R."/>
            <person name="Miroshnikov K.A."/>
        </authorList>
    </citation>
    <scope>NUCLEOTIDE SEQUENCE [LARGE SCALE GENOMIC DNA]</scope>
</reference>
<sequence>MHKISCAVYFTLAHKYHIAKLVGKKCSLDVNVTLQNSLQKSALNSPVSHCKTRWKKVL</sequence>
<proteinExistence type="predicted"/>
<dbReference type="Proteomes" id="UP000434907">
    <property type="component" value="Segment"/>
</dbReference>
<evidence type="ECO:0000313" key="1">
    <source>
        <dbReference type="EMBL" id="AZV02199.1"/>
    </source>
</evidence>
<dbReference type="EMBL" id="MK290738">
    <property type="protein sequence ID" value="AZV02199.1"/>
    <property type="molecule type" value="Genomic_DNA"/>
</dbReference>
<accession>A0A678ZMQ7</accession>
<organism evidence="1 2">
    <name type="scientific">Pectobacterium phage Arno18</name>
    <dbReference type="NCBI Taxonomy" id="2500578"/>
    <lineage>
        <taxon>Viruses</taxon>
        <taxon>Duplodnaviria</taxon>
        <taxon>Heunggongvirae</taxon>
        <taxon>Uroviricota</taxon>
        <taxon>Caudoviricetes</taxon>
        <taxon>Andersonviridae</taxon>
        <taxon>Andersonviridae incertae sedis</taxon>
        <taxon>Arnovirus</taxon>
        <taxon>Arnovirus arno18</taxon>
    </lineage>
</organism>
<name>A0A678ZMQ7_9CAUD</name>